<feature type="domain" description="ADAMTS/ADAMTS-like Spacer 1" evidence="5">
    <location>
        <begin position="51"/>
        <end position="153"/>
    </location>
</feature>
<evidence type="ECO:0000313" key="7">
    <source>
        <dbReference type="Proteomes" id="UP000472262"/>
    </source>
</evidence>
<reference evidence="6" key="2">
    <citation type="submission" date="2025-09" db="UniProtKB">
        <authorList>
            <consortium name="Ensembl"/>
        </authorList>
    </citation>
    <scope>IDENTIFICATION</scope>
</reference>
<dbReference type="GO" id="GO:0031012">
    <property type="term" value="C:extracellular matrix"/>
    <property type="evidence" value="ECO:0007669"/>
    <property type="project" value="TreeGrafter"/>
</dbReference>
<feature type="signal peptide" evidence="4">
    <location>
        <begin position="1"/>
        <end position="25"/>
    </location>
</feature>
<keyword evidence="4" id="KW-0732">Signal</keyword>
<evidence type="ECO:0000256" key="3">
    <source>
        <dbReference type="SAM" id="MobiDB-lite"/>
    </source>
</evidence>
<dbReference type="PANTHER" id="PTHR13723:SF159">
    <property type="entry name" value="PLAC DOMAIN-CONTAINING PROTEIN"/>
    <property type="match status" value="1"/>
</dbReference>
<keyword evidence="7" id="KW-1185">Reference proteome</keyword>
<feature type="chain" id="PRO_5025446279" description="ADAMTS/ADAMTS-like Spacer 1 domain-containing protein" evidence="4">
    <location>
        <begin position="26"/>
        <end position="191"/>
    </location>
</feature>
<dbReference type="Pfam" id="PF05986">
    <property type="entry name" value="ADAMTS_spacer1"/>
    <property type="match status" value="1"/>
</dbReference>
<proteinExistence type="predicted"/>
<dbReference type="GO" id="GO:0004222">
    <property type="term" value="F:metalloendopeptidase activity"/>
    <property type="evidence" value="ECO:0007669"/>
    <property type="project" value="TreeGrafter"/>
</dbReference>
<protein>
    <recommendedName>
        <fullName evidence="5">ADAMTS/ADAMTS-like Spacer 1 domain-containing protein</fullName>
    </recommendedName>
</protein>
<organism evidence="6 7">
    <name type="scientific">Sinocyclocheilus grahami</name>
    <name type="common">Dianchi golden-line fish</name>
    <name type="synonym">Barbus grahami</name>
    <dbReference type="NCBI Taxonomy" id="75366"/>
    <lineage>
        <taxon>Eukaryota</taxon>
        <taxon>Metazoa</taxon>
        <taxon>Chordata</taxon>
        <taxon>Craniata</taxon>
        <taxon>Vertebrata</taxon>
        <taxon>Euteleostomi</taxon>
        <taxon>Actinopterygii</taxon>
        <taxon>Neopterygii</taxon>
        <taxon>Teleostei</taxon>
        <taxon>Ostariophysi</taxon>
        <taxon>Cypriniformes</taxon>
        <taxon>Cyprinidae</taxon>
        <taxon>Cyprininae</taxon>
        <taxon>Sinocyclocheilus</taxon>
    </lineage>
</organism>
<dbReference type="InterPro" id="IPR050439">
    <property type="entry name" value="ADAMTS_ADAMTS-like"/>
</dbReference>
<feature type="region of interest" description="Disordered" evidence="3">
    <location>
        <begin position="159"/>
        <end position="191"/>
    </location>
</feature>
<comment type="subcellular location">
    <subcellularLocation>
        <location evidence="1">Secreted</location>
    </subcellularLocation>
</comment>
<evidence type="ECO:0000259" key="5">
    <source>
        <dbReference type="Pfam" id="PF05986"/>
    </source>
</evidence>
<dbReference type="GO" id="GO:0006508">
    <property type="term" value="P:proteolysis"/>
    <property type="evidence" value="ECO:0007669"/>
    <property type="project" value="TreeGrafter"/>
</dbReference>
<evidence type="ECO:0000313" key="6">
    <source>
        <dbReference type="Ensembl" id="ENSSGRP00000055776.1"/>
    </source>
</evidence>
<evidence type="ECO:0000256" key="1">
    <source>
        <dbReference type="ARBA" id="ARBA00004613"/>
    </source>
</evidence>
<dbReference type="GO" id="GO:0005576">
    <property type="term" value="C:extracellular region"/>
    <property type="evidence" value="ECO:0007669"/>
    <property type="project" value="UniProtKB-SubCell"/>
</dbReference>
<accession>A0A672P056</accession>
<reference evidence="6" key="1">
    <citation type="submission" date="2025-08" db="UniProtKB">
        <authorList>
            <consortium name="Ensembl"/>
        </authorList>
    </citation>
    <scope>IDENTIFICATION</scope>
</reference>
<dbReference type="FunFam" id="2.60.120.830:FF:000001">
    <property type="entry name" value="A disintegrin and metalloproteinase with thrombospondin motifs 1"/>
    <property type="match status" value="1"/>
</dbReference>
<dbReference type="InterPro" id="IPR010294">
    <property type="entry name" value="ADAMTS_spacer1"/>
</dbReference>
<dbReference type="PANTHER" id="PTHR13723">
    <property type="entry name" value="ADAMTS A DISINTEGRIN AND METALLOPROTEASE WITH THROMBOSPONDIN MOTIFS PROTEASE"/>
    <property type="match status" value="1"/>
</dbReference>
<sequence>IYIKYKLYIIILLTVLFSWLQVVGCDGKLYSSKTIDKCGVCGGNGGSCYRVSGSYRKGITQLGYVFITNIPVGATDIQIIERRKTENILALSDEAGHFFFNGNSVIDNPQNFHVAGTVFKYRRPANLFSDGFEYIMAQGPTHQALNVMVVPRAPELRAAPSMVSTPEQPQISNLMSKTSKDPSPAEQKVTV</sequence>
<dbReference type="AlphaFoldDB" id="A0A672P056"/>
<dbReference type="Proteomes" id="UP000472262">
    <property type="component" value="Unassembled WGS sequence"/>
</dbReference>
<dbReference type="GO" id="GO:0030198">
    <property type="term" value="P:extracellular matrix organization"/>
    <property type="evidence" value="ECO:0007669"/>
    <property type="project" value="TreeGrafter"/>
</dbReference>
<dbReference type="Ensembl" id="ENSSGRT00000059561.1">
    <property type="protein sequence ID" value="ENSSGRP00000055776.1"/>
    <property type="gene ID" value="ENSSGRG00000029255.1"/>
</dbReference>
<evidence type="ECO:0000256" key="2">
    <source>
        <dbReference type="ARBA" id="ARBA00022525"/>
    </source>
</evidence>
<feature type="compositionally biased region" description="Polar residues" evidence="3">
    <location>
        <begin position="162"/>
        <end position="177"/>
    </location>
</feature>
<dbReference type="InParanoid" id="A0A672P056"/>
<evidence type="ECO:0000256" key="4">
    <source>
        <dbReference type="SAM" id="SignalP"/>
    </source>
</evidence>
<dbReference type="Gene3D" id="2.60.120.830">
    <property type="match status" value="1"/>
</dbReference>
<dbReference type="OMA" id="QIVERHK"/>
<keyword evidence="2" id="KW-0964">Secreted</keyword>
<name>A0A672P056_SINGR</name>